<evidence type="ECO:0000313" key="4">
    <source>
        <dbReference type="RefSeq" id="XP_018333979.1"/>
    </source>
</evidence>
<evidence type="ECO:0000313" key="1">
    <source>
        <dbReference type="Proteomes" id="UP000192223"/>
    </source>
</evidence>
<organism evidence="1 3">
    <name type="scientific">Agrilus planipennis</name>
    <name type="common">Emerald ash borer</name>
    <name type="synonym">Agrilus marcopoli</name>
    <dbReference type="NCBI Taxonomy" id="224129"/>
    <lineage>
        <taxon>Eukaryota</taxon>
        <taxon>Metazoa</taxon>
        <taxon>Ecdysozoa</taxon>
        <taxon>Arthropoda</taxon>
        <taxon>Hexapoda</taxon>
        <taxon>Insecta</taxon>
        <taxon>Pterygota</taxon>
        <taxon>Neoptera</taxon>
        <taxon>Endopterygota</taxon>
        <taxon>Coleoptera</taxon>
        <taxon>Polyphaga</taxon>
        <taxon>Elateriformia</taxon>
        <taxon>Buprestoidea</taxon>
        <taxon>Buprestidae</taxon>
        <taxon>Agrilinae</taxon>
        <taxon>Agrilus</taxon>
    </lineage>
</organism>
<dbReference type="AlphaFoldDB" id="A0A1W4XNC0"/>
<reference evidence="2 3" key="1">
    <citation type="submission" date="2025-04" db="UniProtKB">
        <authorList>
            <consortium name="RefSeq"/>
        </authorList>
    </citation>
    <scope>IDENTIFICATION</scope>
    <source>
        <tissue evidence="2 3">Entire body</tissue>
    </source>
</reference>
<dbReference type="Gene3D" id="3.20.20.80">
    <property type="entry name" value="Glycosidases"/>
    <property type="match status" value="1"/>
</dbReference>
<dbReference type="GeneID" id="108743062"/>
<keyword evidence="1" id="KW-1185">Reference proteome</keyword>
<dbReference type="Proteomes" id="UP000192223">
    <property type="component" value="Unplaced"/>
</dbReference>
<proteinExistence type="predicted"/>
<dbReference type="RefSeq" id="XP_018333977.1">
    <property type="nucleotide sequence ID" value="XM_018478475.2"/>
</dbReference>
<accession>A0A1W4XNC0</accession>
<dbReference type="RefSeq" id="XP_018333978.1">
    <property type="nucleotide sequence ID" value="XM_018478476.1"/>
</dbReference>
<sequence>MTSKQRKIIGGWSQVLTRKPLEEFSVNIYGMVTNLDTLTTGAGWSPKKTTAPRFEGFDSVKILWTYGGEGCSPCSRPATSDEVNRIVQVTQNSKWDGVDFDDECNMNTDNIIEVMKSLKNEGKETSYGFIAGWDYNNPNNGSNGKKLNENVKKLACSGVCDKLVHYCYGAAMWSDEDIKNNVRQALERSINNGMPKENIILALTSAGLNDTNLNYFLDAIVDIDVGGLFIWAYHNLSKQQRKAILQKLPQ</sequence>
<protein>
    <submittedName>
        <fullName evidence="2 3">Uncharacterized protein LOC108743062</fullName>
    </submittedName>
</protein>
<dbReference type="RefSeq" id="XP_018333979.1">
    <property type="nucleotide sequence ID" value="XM_018478477.1"/>
</dbReference>
<name>A0A1W4XNC0_AGRPL</name>
<evidence type="ECO:0000313" key="3">
    <source>
        <dbReference type="RefSeq" id="XP_018333978.1"/>
    </source>
</evidence>
<dbReference type="KEGG" id="apln:108743062"/>
<evidence type="ECO:0000313" key="2">
    <source>
        <dbReference type="RefSeq" id="XP_018333977.1"/>
    </source>
</evidence>
<dbReference type="InterPro" id="IPR017853">
    <property type="entry name" value="GH"/>
</dbReference>
<dbReference type="SUPFAM" id="SSF51445">
    <property type="entry name" value="(Trans)glycosidases"/>
    <property type="match status" value="1"/>
</dbReference>
<gene>
    <name evidence="2 3 4" type="primary">LOC108743062</name>
</gene>